<evidence type="ECO:0000313" key="7">
    <source>
        <dbReference type="Proteomes" id="UP000799118"/>
    </source>
</evidence>
<dbReference type="InterPro" id="IPR029058">
    <property type="entry name" value="AB_hydrolase_fold"/>
</dbReference>
<dbReference type="Gene3D" id="3.40.50.1820">
    <property type="entry name" value="alpha/beta hydrolase"/>
    <property type="match status" value="1"/>
</dbReference>
<dbReference type="InterPro" id="IPR013595">
    <property type="entry name" value="Pept_S33_TAP-like_C"/>
</dbReference>
<accession>A0A6A4IVY2</accession>
<feature type="signal peptide" evidence="3">
    <location>
        <begin position="1"/>
        <end position="21"/>
    </location>
</feature>
<name>A0A6A4IVY2_9AGAR</name>
<protein>
    <submittedName>
        <fullName evidence="6">Alpha/beta-hydrolase</fullName>
    </submittedName>
</protein>
<feature type="chain" id="PRO_5025369697" evidence="3">
    <location>
        <begin position="22"/>
        <end position="504"/>
    </location>
</feature>
<proteinExistence type="inferred from homology"/>
<dbReference type="SUPFAM" id="SSF53474">
    <property type="entry name" value="alpha/beta-Hydrolases"/>
    <property type="match status" value="1"/>
</dbReference>
<evidence type="ECO:0000256" key="3">
    <source>
        <dbReference type="SAM" id="SignalP"/>
    </source>
</evidence>
<evidence type="ECO:0000256" key="1">
    <source>
        <dbReference type="ARBA" id="ARBA00010088"/>
    </source>
</evidence>
<dbReference type="OrthoDB" id="413670at2759"/>
<organism evidence="6 7">
    <name type="scientific">Gymnopus androsaceus JB14</name>
    <dbReference type="NCBI Taxonomy" id="1447944"/>
    <lineage>
        <taxon>Eukaryota</taxon>
        <taxon>Fungi</taxon>
        <taxon>Dikarya</taxon>
        <taxon>Basidiomycota</taxon>
        <taxon>Agaricomycotina</taxon>
        <taxon>Agaricomycetes</taxon>
        <taxon>Agaricomycetidae</taxon>
        <taxon>Agaricales</taxon>
        <taxon>Marasmiineae</taxon>
        <taxon>Omphalotaceae</taxon>
        <taxon>Gymnopus</taxon>
    </lineage>
</organism>
<dbReference type="Proteomes" id="UP000799118">
    <property type="component" value="Unassembled WGS sequence"/>
</dbReference>
<keyword evidence="3" id="KW-0732">Signal</keyword>
<dbReference type="InterPro" id="IPR051601">
    <property type="entry name" value="Serine_prot/Carboxylest_S33"/>
</dbReference>
<gene>
    <name evidence="6" type="ORF">BT96DRAFT_930590</name>
</gene>
<dbReference type="PANTHER" id="PTHR43248">
    <property type="entry name" value="2-SUCCINYL-6-HYDROXY-2,4-CYCLOHEXADIENE-1-CARBOXYLATE SYNTHASE"/>
    <property type="match status" value="1"/>
</dbReference>
<dbReference type="Pfam" id="PF08386">
    <property type="entry name" value="Abhydrolase_4"/>
    <property type="match status" value="1"/>
</dbReference>
<evidence type="ECO:0000259" key="5">
    <source>
        <dbReference type="Pfam" id="PF08386"/>
    </source>
</evidence>
<sequence>MSHFSLRSTAQFLGLAGLVFAHPALEIVGHSSHRVAHTSGQVQQIQWLNCTDFVPSTLDPTELPSTLPDELRCGNLVVPMDHSKEICASNNITINFAMRRPNNPKGLIMYSPGGPGGEANSFAWSFALNISAEGSGFVGLEDYDFLAIDVRGTEYSNPLNCTSDAIFPSSIPSTQAQFDEFQNITTTVYNACEAQSTPQGILNFLRSEDLASDWDSVRAALGYDTMHLLGLSYGTLTGAIYAEKFPERVGRFVLDGVGSTNITLHTYTVSQIKALNRLLLRADAYCMNDTSCPFNSLGKAGAYPNVSADDIRALIPLEFFATAPNFTEFNLALAAATQGDASAFTYNGEFAAGFSAGVASTVALFCPDAQIPDTSFDAYTNVLNEVAAVDTYDMRFSLILFLNAICNFWPIHGDVNGPHPDNSTMLLVSSDFDLNTPVENLVSQAGDSPNSVVIIRHGDDHGSYFEATNQTFISVFEPGQTISGPEDPYLVPVGAAAGDGFDYE</sequence>
<evidence type="ECO:0000259" key="4">
    <source>
        <dbReference type="Pfam" id="PF00561"/>
    </source>
</evidence>
<keyword evidence="7" id="KW-1185">Reference proteome</keyword>
<feature type="domain" description="Peptidase S33 tripeptidyl aminopeptidase-like C-terminal" evidence="5">
    <location>
        <begin position="404"/>
        <end position="470"/>
    </location>
</feature>
<dbReference type="InterPro" id="IPR000073">
    <property type="entry name" value="AB_hydrolase_1"/>
</dbReference>
<reference evidence="6" key="1">
    <citation type="journal article" date="2019" name="Environ. Microbiol.">
        <title>Fungal ecological strategies reflected in gene transcription - a case study of two litter decomposers.</title>
        <authorList>
            <person name="Barbi F."/>
            <person name="Kohler A."/>
            <person name="Barry K."/>
            <person name="Baskaran P."/>
            <person name="Daum C."/>
            <person name="Fauchery L."/>
            <person name="Ihrmark K."/>
            <person name="Kuo A."/>
            <person name="LaButti K."/>
            <person name="Lipzen A."/>
            <person name="Morin E."/>
            <person name="Grigoriev I.V."/>
            <person name="Henrissat B."/>
            <person name="Lindahl B."/>
            <person name="Martin F."/>
        </authorList>
    </citation>
    <scope>NUCLEOTIDE SEQUENCE</scope>
    <source>
        <strain evidence="6">JB14</strain>
    </source>
</reference>
<feature type="domain" description="AB hydrolase-1" evidence="4">
    <location>
        <begin position="135"/>
        <end position="257"/>
    </location>
</feature>
<dbReference type="EMBL" id="ML769383">
    <property type="protein sequence ID" value="KAE9411524.1"/>
    <property type="molecule type" value="Genomic_DNA"/>
</dbReference>
<dbReference type="PANTHER" id="PTHR43248:SF25">
    <property type="entry name" value="AB HYDROLASE-1 DOMAIN-CONTAINING PROTEIN-RELATED"/>
    <property type="match status" value="1"/>
</dbReference>
<evidence type="ECO:0000256" key="2">
    <source>
        <dbReference type="ARBA" id="ARBA00022801"/>
    </source>
</evidence>
<dbReference type="Pfam" id="PF00561">
    <property type="entry name" value="Abhydrolase_1"/>
    <property type="match status" value="1"/>
</dbReference>
<evidence type="ECO:0000313" key="6">
    <source>
        <dbReference type="EMBL" id="KAE9411524.1"/>
    </source>
</evidence>
<comment type="similarity">
    <text evidence="1">Belongs to the peptidase S33 family.</text>
</comment>
<dbReference type="GO" id="GO:0016787">
    <property type="term" value="F:hydrolase activity"/>
    <property type="evidence" value="ECO:0007669"/>
    <property type="project" value="UniProtKB-KW"/>
</dbReference>
<dbReference type="AlphaFoldDB" id="A0A6A4IVY2"/>
<keyword evidence="2" id="KW-0378">Hydrolase</keyword>